<evidence type="ECO:0000256" key="2">
    <source>
        <dbReference type="ARBA" id="ARBA00022679"/>
    </source>
</evidence>
<evidence type="ECO:0000256" key="6">
    <source>
        <dbReference type="RuleBase" id="RU000416"/>
    </source>
</evidence>
<dbReference type="CDD" id="cd00315">
    <property type="entry name" value="Cyt_C5_DNA_methylase"/>
    <property type="match status" value="1"/>
</dbReference>
<reference evidence="8 9" key="1">
    <citation type="submission" date="2023-07" db="EMBL/GenBank/DDBJ databases">
        <title>Genomic Encyclopedia of Type Strains, Phase IV (KMG-IV): sequencing the most valuable type-strain genomes for metagenomic binning, comparative biology and taxonomic classification.</title>
        <authorList>
            <person name="Goeker M."/>
        </authorList>
    </citation>
    <scope>NUCLEOTIDE SEQUENCE [LARGE SCALE GENOMIC DNA]</scope>
    <source>
        <strain evidence="8 9">DSM 12751</strain>
    </source>
</reference>
<dbReference type="InterPro" id="IPR018117">
    <property type="entry name" value="C5_DNA_meth_AS"/>
</dbReference>
<dbReference type="RefSeq" id="WP_307395942.1">
    <property type="nucleotide sequence ID" value="NZ_BAAADK010000046.1"/>
</dbReference>
<dbReference type="Pfam" id="PF00145">
    <property type="entry name" value="DNA_methylase"/>
    <property type="match status" value="1"/>
</dbReference>
<dbReference type="InterPro" id="IPR031303">
    <property type="entry name" value="C5_meth_CS"/>
</dbReference>
<keyword evidence="4" id="KW-0680">Restriction system</keyword>
<organism evidence="8 9">
    <name type="scientific">Caldalkalibacillus horti</name>
    <dbReference type="NCBI Taxonomy" id="77523"/>
    <lineage>
        <taxon>Bacteria</taxon>
        <taxon>Bacillati</taxon>
        <taxon>Bacillota</taxon>
        <taxon>Bacilli</taxon>
        <taxon>Bacillales</taxon>
        <taxon>Bacillaceae</taxon>
        <taxon>Caldalkalibacillus</taxon>
    </lineage>
</organism>
<dbReference type="InterPro" id="IPR001525">
    <property type="entry name" value="C5_MeTfrase"/>
</dbReference>
<evidence type="ECO:0000256" key="1">
    <source>
        <dbReference type="ARBA" id="ARBA00022603"/>
    </source>
</evidence>
<keyword evidence="9" id="KW-1185">Reference proteome</keyword>
<dbReference type="InterPro" id="IPR029063">
    <property type="entry name" value="SAM-dependent_MTases_sf"/>
</dbReference>
<protein>
    <recommendedName>
        <fullName evidence="7">Cytosine-specific methyltransferase</fullName>
        <ecNumber evidence="7">2.1.1.37</ecNumber>
    </recommendedName>
</protein>
<evidence type="ECO:0000313" key="9">
    <source>
        <dbReference type="Proteomes" id="UP001235840"/>
    </source>
</evidence>
<keyword evidence="2 5" id="KW-0808">Transferase</keyword>
<dbReference type="Proteomes" id="UP001235840">
    <property type="component" value="Unassembled WGS sequence"/>
</dbReference>
<proteinExistence type="inferred from homology"/>
<dbReference type="NCBIfam" id="TIGR00675">
    <property type="entry name" value="dcm"/>
    <property type="match status" value="1"/>
</dbReference>
<feature type="active site" evidence="5">
    <location>
        <position position="79"/>
    </location>
</feature>
<dbReference type="PRINTS" id="PR00105">
    <property type="entry name" value="C5METTRFRASE"/>
</dbReference>
<dbReference type="GO" id="GO:0003886">
    <property type="term" value="F:DNA (cytosine-5-)-methyltransferase activity"/>
    <property type="evidence" value="ECO:0007669"/>
    <property type="project" value="UniProtKB-EC"/>
</dbReference>
<dbReference type="PROSITE" id="PS00095">
    <property type="entry name" value="C5_MTASE_2"/>
    <property type="match status" value="1"/>
</dbReference>
<dbReference type="Gene3D" id="3.40.50.150">
    <property type="entry name" value="Vaccinia Virus protein VP39"/>
    <property type="match status" value="1"/>
</dbReference>
<dbReference type="InterPro" id="IPR050390">
    <property type="entry name" value="C5-Methyltransferase"/>
</dbReference>
<comment type="catalytic activity">
    <reaction evidence="7">
        <text>a 2'-deoxycytidine in DNA + S-adenosyl-L-methionine = a 5-methyl-2'-deoxycytidine in DNA + S-adenosyl-L-homocysteine + H(+)</text>
        <dbReference type="Rhea" id="RHEA:13681"/>
        <dbReference type="Rhea" id="RHEA-COMP:11369"/>
        <dbReference type="Rhea" id="RHEA-COMP:11370"/>
        <dbReference type="ChEBI" id="CHEBI:15378"/>
        <dbReference type="ChEBI" id="CHEBI:57856"/>
        <dbReference type="ChEBI" id="CHEBI:59789"/>
        <dbReference type="ChEBI" id="CHEBI:85452"/>
        <dbReference type="ChEBI" id="CHEBI:85454"/>
        <dbReference type="EC" id="2.1.1.37"/>
    </reaction>
</comment>
<dbReference type="PROSITE" id="PS51679">
    <property type="entry name" value="SAM_MT_C5"/>
    <property type="match status" value="1"/>
</dbReference>
<evidence type="ECO:0000256" key="4">
    <source>
        <dbReference type="ARBA" id="ARBA00022747"/>
    </source>
</evidence>
<dbReference type="SUPFAM" id="SSF53335">
    <property type="entry name" value="S-adenosyl-L-methionine-dependent methyltransferases"/>
    <property type="match status" value="1"/>
</dbReference>
<accession>A0ABT9W243</accession>
<dbReference type="PROSITE" id="PS00094">
    <property type="entry name" value="C5_MTASE_1"/>
    <property type="match status" value="1"/>
</dbReference>
<dbReference type="GO" id="GO:0032259">
    <property type="term" value="P:methylation"/>
    <property type="evidence" value="ECO:0007669"/>
    <property type="project" value="UniProtKB-KW"/>
</dbReference>
<evidence type="ECO:0000313" key="8">
    <source>
        <dbReference type="EMBL" id="MDQ0167180.1"/>
    </source>
</evidence>
<evidence type="ECO:0000256" key="5">
    <source>
        <dbReference type="PROSITE-ProRule" id="PRU01016"/>
    </source>
</evidence>
<gene>
    <name evidence="8" type="ORF">J2S11_003105</name>
</gene>
<comment type="similarity">
    <text evidence="5 6">Belongs to the class I-like SAM-binding methyltransferase superfamily. C5-methyltransferase family.</text>
</comment>
<dbReference type="EC" id="2.1.1.37" evidence="7"/>
<comment type="caution">
    <text evidence="8">The sequence shown here is derived from an EMBL/GenBank/DDBJ whole genome shotgun (WGS) entry which is preliminary data.</text>
</comment>
<dbReference type="PANTHER" id="PTHR10629:SF52">
    <property type="entry name" value="DNA (CYTOSINE-5)-METHYLTRANSFERASE 1"/>
    <property type="match status" value="1"/>
</dbReference>
<dbReference type="Gene3D" id="3.90.120.10">
    <property type="entry name" value="DNA Methylase, subunit A, domain 2"/>
    <property type="match status" value="1"/>
</dbReference>
<dbReference type="EMBL" id="JAUSTY010000013">
    <property type="protein sequence ID" value="MDQ0167180.1"/>
    <property type="molecule type" value="Genomic_DNA"/>
</dbReference>
<evidence type="ECO:0000256" key="3">
    <source>
        <dbReference type="ARBA" id="ARBA00022691"/>
    </source>
</evidence>
<evidence type="ECO:0000256" key="7">
    <source>
        <dbReference type="RuleBase" id="RU000417"/>
    </source>
</evidence>
<name>A0ABT9W243_9BACI</name>
<keyword evidence="1 5" id="KW-0489">Methyltransferase</keyword>
<keyword evidence="3 5" id="KW-0949">S-adenosyl-L-methionine</keyword>
<sequence length="349" mass="39903">MYKVIDLFSGCGGLSLGFEFAGFETLLGIDEDAAAINTFKLNHKGAYGLCKDIRKVTGREILELIGNQNVDVIIGGPPCQGMSLSGPRKLHDPRNSLYLSYIRLVNELKPKAFVIENVPGIISLYKGKIKESILEEFESIGYKVNYQLLNSAEYGVPQTRKRVFFVGLRSGESYQFPDPKLFFENEWITAKNATSDLPLLENSLGDEIEDYLFEPQNEFQKYCRKNSRRIHNHQATNHSEKTQKIISLVPEGGNYKDLPEEFRGTRKFNVAWTRYHGQRPTLTIDTGHRHHFHYNANRVPTVRENARFQSFPDNFIFYGNRTQQYRQVGNAVPPLLAQAIAEKLLSYLK</sequence>
<dbReference type="PANTHER" id="PTHR10629">
    <property type="entry name" value="CYTOSINE-SPECIFIC METHYLTRANSFERASE"/>
    <property type="match status" value="1"/>
</dbReference>